<dbReference type="Proteomes" id="UP000192042">
    <property type="component" value="Chromosome I"/>
</dbReference>
<dbReference type="STRING" id="1325564.NSJP_1752"/>
<dbReference type="Pfam" id="PF08544">
    <property type="entry name" value="GHMP_kinases_C"/>
    <property type="match status" value="1"/>
</dbReference>
<dbReference type="GO" id="GO:0019288">
    <property type="term" value="P:isopentenyl diphosphate biosynthetic process, methylerythritol 4-phosphate pathway"/>
    <property type="evidence" value="ECO:0007669"/>
    <property type="project" value="UniProtKB-UniRule"/>
</dbReference>
<name>A0A1W1I4I8_9BACT</name>
<dbReference type="PANTHER" id="PTHR43527">
    <property type="entry name" value="4-DIPHOSPHOCYTIDYL-2-C-METHYL-D-ERYTHRITOL KINASE, CHLOROPLASTIC"/>
    <property type="match status" value="1"/>
</dbReference>
<keyword evidence="5 9" id="KW-0547">Nucleotide-binding</keyword>
<evidence type="ECO:0000256" key="3">
    <source>
        <dbReference type="ARBA" id="ARBA00017473"/>
    </source>
</evidence>
<evidence type="ECO:0000256" key="9">
    <source>
        <dbReference type="HAMAP-Rule" id="MF_00061"/>
    </source>
</evidence>
<dbReference type="KEGG" id="nja:NSJP_1752"/>
<dbReference type="InterPro" id="IPR014721">
    <property type="entry name" value="Ribsml_uS5_D2-typ_fold_subgr"/>
</dbReference>
<evidence type="ECO:0000256" key="6">
    <source>
        <dbReference type="ARBA" id="ARBA00022777"/>
    </source>
</evidence>
<dbReference type="InterPro" id="IPR036554">
    <property type="entry name" value="GHMP_kinase_C_sf"/>
</dbReference>
<comment type="similarity">
    <text evidence="1 9">Belongs to the GHMP kinase family. IspE subfamily.</text>
</comment>
<keyword evidence="9" id="KW-0414">Isoprene biosynthesis</keyword>
<dbReference type="GO" id="GO:0005524">
    <property type="term" value="F:ATP binding"/>
    <property type="evidence" value="ECO:0007669"/>
    <property type="project" value="UniProtKB-UniRule"/>
</dbReference>
<comment type="catalytic activity">
    <reaction evidence="9">
        <text>4-CDP-2-C-methyl-D-erythritol + ATP = 4-CDP-2-C-methyl-D-erythritol 2-phosphate + ADP + H(+)</text>
        <dbReference type="Rhea" id="RHEA:18437"/>
        <dbReference type="ChEBI" id="CHEBI:15378"/>
        <dbReference type="ChEBI" id="CHEBI:30616"/>
        <dbReference type="ChEBI" id="CHEBI:57823"/>
        <dbReference type="ChEBI" id="CHEBI:57919"/>
        <dbReference type="ChEBI" id="CHEBI:456216"/>
        <dbReference type="EC" id="2.7.1.148"/>
    </reaction>
</comment>
<dbReference type="HAMAP" id="MF_00061">
    <property type="entry name" value="IspE"/>
    <property type="match status" value="1"/>
</dbReference>
<dbReference type="NCBIfam" id="NF011202">
    <property type="entry name" value="PRK14608.1"/>
    <property type="match status" value="1"/>
</dbReference>
<reference evidence="12 13" key="1">
    <citation type="submission" date="2017-03" db="EMBL/GenBank/DDBJ databases">
        <authorList>
            <person name="Afonso C.L."/>
            <person name="Miller P.J."/>
            <person name="Scott M.A."/>
            <person name="Spackman E."/>
            <person name="Goraichik I."/>
            <person name="Dimitrov K.M."/>
            <person name="Suarez D.L."/>
            <person name="Swayne D.E."/>
        </authorList>
    </citation>
    <scope>NUCLEOTIDE SEQUENCE [LARGE SCALE GENOMIC DNA]</scope>
    <source>
        <strain evidence="12">Genome sequencing of Nitrospira japonica strain NJ11</strain>
    </source>
</reference>
<dbReference type="AlphaFoldDB" id="A0A1W1I4I8"/>
<protein>
    <recommendedName>
        <fullName evidence="3 9">4-diphosphocytidyl-2-C-methyl-D-erythritol kinase</fullName>
        <shortName evidence="9">CMK</shortName>
        <ecNumber evidence="2 9">2.7.1.148</ecNumber>
    </recommendedName>
    <alternativeName>
        <fullName evidence="8 9">4-(cytidine-5'-diphospho)-2-C-methyl-D-erythritol kinase</fullName>
    </alternativeName>
</protein>
<dbReference type="SUPFAM" id="SSF54211">
    <property type="entry name" value="Ribosomal protein S5 domain 2-like"/>
    <property type="match status" value="1"/>
</dbReference>
<dbReference type="InterPro" id="IPR004424">
    <property type="entry name" value="IspE"/>
</dbReference>
<comment type="pathway">
    <text evidence="9">Isoprenoid biosynthesis; isopentenyl diphosphate biosynthesis via DXP pathway; isopentenyl diphosphate from 1-deoxy-D-xylulose 5-phosphate: step 3/6.</text>
</comment>
<evidence type="ECO:0000313" key="13">
    <source>
        <dbReference type="Proteomes" id="UP000192042"/>
    </source>
</evidence>
<dbReference type="Gene3D" id="3.30.230.10">
    <property type="match status" value="1"/>
</dbReference>
<keyword evidence="4 9" id="KW-0808">Transferase</keyword>
<organism evidence="12 13">
    <name type="scientific">Nitrospira japonica</name>
    <dbReference type="NCBI Taxonomy" id="1325564"/>
    <lineage>
        <taxon>Bacteria</taxon>
        <taxon>Pseudomonadati</taxon>
        <taxon>Nitrospirota</taxon>
        <taxon>Nitrospiria</taxon>
        <taxon>Nitrospirales</taxon>
        <taxon>Nitrospiraceae</taxon>
        <taxon>Nitrospira</taxon>
    </lineage>
</organism>
<dbReference type="InterPro" id="IPR013750">
    <property type="entry name" value="GHMP_kinase_C_dom"/>
</dbReference>
<dbReference type="Gene3D" id="3.30.70.890">
    <property type="entry name" value="GHMP kinase, C-terminal domain"/>
    <property type="match status" value="1"/>
</dbReference>
<dbReference type="InterPro" id="IPR006204">
    <property type="entry name" value="GHMP_kinase_N_dom"/>
</dbReference>
<dbReference type="EMBL" id="LT828648">
    <property type="protein sequence ID" value="SLM47924.1"/>
    <property type="molecule type" value="Genomic_DNA"/>
</dbReference>
<comment type="function">
    <text evidence="9">Catalyzes the phosphorylation of the position 2 hydroxy group of 4-diphosphocytidyl-2C-methyl-D-erythritol.</text>
</comment>
<dbReference type="OrthoDB" id="9809438at2"/>
<feature type="active site" evidence="9">
    <location>
        <position position="150"/>
    </location>
</feature>
<keyword evidence="13" id="KW-1185">Reference proteome</keyword>
<dbReference type="GO" id="GO:0050515">
    <property type="term" value="F:4-(cytidine 5'-diphospho)-2-C-methyl-D-erythritol kinase activity"/>
    <property type="evidence" value="ECO:0007669"/>
    <property type="project" value="UniProtKB-UniRule"/>
</dbReference>
<dbReference type="RefSeq" id="WP_080886390.1">
    <property type="nucleotide sequence ID" value="NZ_LT828648.1"/>
</dbReference>
<evidence type="ECO:0000313" key="12">
    <source>
        <dbReference type="EMBL" id="SLM47924.1"/>
    </source>
</evidence>
<proteinExistence type="inferred from homology"/>
<evidence type="ECO:0000256" key="5">
    <source>
        <dbReference type="ARBA" id="ARBA00022741"/>
    </source>
</evidence>
<evidence type="ECO:0000259" key="11">
    <source>
        <dbReference type="Pfam" id="PF08544"/>
    </source>
</evidence>
<keyword evidence="7 9" id="KW-0067">ATP-binding</keyword>
<dbReference type="UniPathway" id="UPA00056">
    <property type="reaction ID" value="UER00094"/>
</dbReference>
<evidence type="ECO:0000259" key="10">
    <source>
        <dbReference type="Pfam" id="PF00288"/>
    </source>
</evidence>
<dbReference type="PIRSF" id="PIRSF010376">
    <property type="entry name" value="IspE"/>
    <property type="match status" value="1"/>
</dbReference>
<dbReference type="PANTHER" id="PTHR43527:SF2">
    <property type="entry name" value="4-DIPHOSPHOCYTIDYL-2-C-METHYL-D-ERYTHRITOL KINASE, CHLOROPLASTIC"/>
    <property type="match status" value="1"/>
</dbReference>
<dbReference type="EC" id="2.7.1.148" evidence="2 9"/>
<evidence type="ECO:0000256" key="2">
    <source>
        <dbReference type="ARBA" id="ARBA00012052"/>
    </source>
</evidence>
<dbReference type="Pfam" id="PF00288">
    <property type="entry name" value="GHMP_kinases_N"/>
    <property type="match status" value="1"/>
</dbReference>
<feature type="domain" description="GHMP kinase N-terminal" evidence="10">
    <location>
        <begin position="80"/>
        <end position="156"/>
    </location>
</feature>
<keyword evidence="6 9" id="KW-0418">Kinase</keyword>
<dbReference type="SUPFAM" id="SSF55060">
    <property type="entry name" value="GHMP Kinase, C-terminal domain"/>
    <property type="match status" value="1"/>
</dbReference>
<dbReference type="InterPro" id="IPR020568">
    <property type="entry name" value="Ribosomal_Su5_D2-typ_SF"/>
</dbReference>
<evidence type="ECO:0000256" key="7">
    <source>
        <dbReference type="ARBA" id="ARBA00022840"/>
    </source>
</evidence>
<sequence length="307" mass="33070">MTNRASVSEPTGLSSVVTVSAPAKINLILRILDRRPDGYHNVWSIMQTVALVDEVRLRLSHTGQVRLRCDSSELSGDHNNLVHKAAVAVLERAGTAVGLDIELKKMIPLGAGLGGGSSDAAATIVGLNRLLRLEWSQMEMRNIAQTLGSDVPFFLFAPSAVVAGRGEAVKPVAVQNARWAVLVNPGFGVETRWAYHELATSRQGVRPLSDRQRRLDEQTQVDWPQLKAAAENDFESPVFAKHPALGAIKQTLLSRGAEIALLSGSGATVFGLYGDEQSARRAQTEFLSDSRLKTFVVPTCSGPLIAS</sequence>
<dbReference type="NCBIfam" id="TIGR00154">
    <property type="entry name" value="ispE"/>
    <property type="match status" value="1"/>
</dbReference>
<feature type="active site" evidence="9">
    <location>
        <position position="24"/>
    </location>
</feature>
<dbReference type="GO" id="GO:0016114">
    <property type="term" value="P:terpenoid biosynthetic process"/>
    <property type="evidence" value="ECO:0007669"/>
    <property type="project" value="UniProtKB-UniRule"/>
</dbReference>
<evidence type="ECO:0000256" key="8">
    <source>
        <dbReference type="ARBA" id="ARBA00032554"/>
    </source>
</evidence>
<feature type="domain" description="GHMP kinase C-terminal" evidence="11">
    <location>
        <begin position="222"/>
        <end position="286"/>
    </location>
</feature>
<gene>
    <name evidence="9 12" type="primary">ispE</name>
    <name evidence="12" type="ORF">NSJP_1752</name>
</gene>
<accession>A0A1W1I4I8</accession>
<feature type="binding site" evidence="9">
    <location>
        <begin position="108"/>
        <end position="118"/>
    </location>
    <ligand>
        <name>ATP</name>
        <dbReference type="ChEBI" id="CHEBI:30616"/>
    </ligand>
</feature>
<evidence type="ECO:0000256" key="1">
    <source>
        <dbReference type="ARBA" id="ARBA00009684"/>
    </source>
</evidence>
<evidence type="ECO:0000256" key="4">
    <source>
        <dbReference type="ARBA" id="ARBA00022679"/>
    </source>
</evidence>